<evidence type="ECO:0000256" key="1">
    <source>
        <dbReference type="SAM" id="MobiDB-lite"/>
    </source>
</evidence>
<reference evidence="3 4" key="1">
    <citation type="submission" date="2018-06" db="EMBL/GenBank/DDBJ databases">
        <authorList>
            <consortium name="Pathogen Informatics"/>
            <person name="Doyle S."/>
        </authorList>
    </citation>
    <scope>NUCLEOTIDE SEQUENCE [LARGE SCALE GENOMIC DNA]</scope>
    <source>
        <strain evidence="3 4">NCTC13184</strain>
    </source>
</reference>
<protein>
    <recommendedName>
        <fullName evidence="2">Rv3651-like N-terminal domain-containing protein</fullName>
    </recommendedName>
</protein>
<proteinExistence type="predicted"/>
<organism evidence="3 4">
    <name type="scientific">Nocardia africana</name>
    <dbReference type="NCBI Taxonomy" id="134964"/>
    <lineage>
        <taxon>Bacteria</taxon>
        <taxon>Bacillati</taxon>
        <taxon>Actinomycetota</taxon>
        <taxon>Actinomycetes</taxon>
        <taxon>Mycobacteriales</taxon>
        <taxon>Nocardiaceae</taxon>
        <taxon>Nocardia</taxon>
    </lineage>
</organism>
<dbReference type="AlphaFoldDB" id="A0A378WHB8"/>
<evidence type="ECO:0000313" key="4">
    <source>
        <dbReference type="Proteomes" id="UP000255082"/>
    </source>
</evidence>
<dbReference type="EMBL" id="UGRU01000001">
    <property type="protein sequence ID" value="SUA40716.1"/>
    <property type="molecule type" value="Genomic_DNA"/>
</dbReference>
<dbReference type="Proteomes" id="UP000255082">
    <property type="component" value="Unassembled WGS sequence"/>
</dbReference>
<feature type="region of interest" description="Disordered" evidence="1">
    <location>
        <begin position="350"/>
        <end position="370"/>
    </location>
</feature>
<accession>A0A378WHB8</accession>
<dbReference type="InterPro" id="IPR041458">
    <property type="entry name" value="Rv3651-like_N"/>
</dbReference>
<dbReference type="Pfam" id="PF18007">
    <property type="entry name" value="Rv3651-like_N"/>
    <property type="match status" value="1"/>
</dbReference>
<feature type="domain" description="Rv3651-like N-terminal" evidence="2">
    <location>
        <begin position="26"/>
        <end position="123"/>
    </location>
</feature>
<feature type="compositionally biased region" description="Low complexity" evidence="1">
    <location>
        <begin position="353"/>
        <end position="370"/>
    </location>
</feature>
<evidence type="ECO:0000313" key="3">
    <source>
        <dbReference type="EMBL" id="SUA40716.1"/>
    </source>
</evidence>
<evidence type="ECO:0000259" key="2">
    <source>
        <dbReference type="Pfam" id="PF18007"/>
    </source>
</evidence>
<gene>
    <name evidence="3" type="ORF">NCTC13184_00037</name>
</gene>
<name>A0A378WHB8_9NOCA</name>
<sequence>MNPYRTPDAKTGAVMSRVRQEESAPWVLADATSDSTPTVIAEGARPRQHSRLGRTRICVNRAVEAQIAQTVTACAGQSEPQARTIWMPNGVQLRCVTTPVLGPDNVVHAVQAWAGARTLEPPPRPTVAPLTWDPFTGDARTTGALEQLLDSTYSGSGVRTMPDLMRHLDRFDDRLGLLALFGDRADARMWSGVAVTAGAATGCRRHIRIVARRCGQGRSSIIRAVAHDISASGPAVAPTLPEMLLRHIPVADHHAIAVVDLRTGLIHEWIVPGEGILARWVGERPHLHPDDKPVIFDTRRRLHDGKRRCHNAFRIRFSGSKWLYVCASWTAFSVGPWPQVLLDVTSTAPVPTSVGSGSSADSSIGQEGRR</sequence>